<dbReference type="STRING" id="571915.CMUST_10065"/>
<proteinExistence type="predicted"/>
<dbReference type="KEGG" id="cmv:CMUST_10065"/>
<evidence type="ECO:0000313" key="2">
    <source>
        <dbReference type="Proteomes" id="UP000035199"/>
    </source>
</evidence>
<reference evidence="1 2" key="1">
    <citation type="journal article" date="2015" name="Genome Announc.">
        <title>Complete Genome Sequence of the Type Strain Corynebacterium mustelae DSM 45274, Isolated from Various Tissues of a Male Ferret with Lethal Sepsis.</title>
        <authorList>
            <person name="Ruckert C."/>
            <person name="Eimer J."/>
            <person name="Winkler A."/>
            <person name="Tauch A."/>
        </authorList>
    </citation>
    <scope>NUCLEOTIDE SEQUENCE [LARGE SCALE GENOMIC DNA]</scope>
    <source>
        <strain evidence="1 2">DSM 45274</strain>
    </source>
</reference>
<dbReference type="AlphaFoldDB" id="A0A0G3GYT9"/>
<dbReference type="Proteomes" id="UP000035199">
    <property type="component" value="Chromosome"/>
</dbReference>
<dbReference type="EMBL" id="CP011542">
    <property type="protein sequence ID" value="AKK06329.1"/>
    <property type="molecule type" value="Genomic_DNA"/>
</dbReference>
<keyword evidence="2" id="KW-1185">Reference proteome</keyword>
<accession>A0A0G3GYT9</accession>
<gene>
    <name evidence="1" type="ORF">CMUST_10065</name>
</gene>
<protein>
    <submittedName>
        <fullName evidence="1">Uncharacterized protein</fullName>
    </submittedName>
</protein>
<sequence>MRAAINPTRLRFATLFSQLPCRLVRFRVEQLPNTAASDSEVWEVVIQNAILLHK</sequence>
<name>A0A0G3GYT9_9CORY</name>
<evidence type="ECO:0000313" key="1">
    <source>
        <dbReference type="EMBL" id="AKK06329.1"/>
    </source>
</evidence>
<reference evidence="2" key="2">
    <citation type="submission" date="2015-05" db="EMBL/GenBank/DDBJ databases">
        <title>Complete genome sequence of Corynebacterium mustelae DSM 45274, isolated from various tissues of a male ferret with lethal sepsis.</title>
        <authorList>
            <person name="Ruckert C."/>
            <person name="Albersmeier A."/>
            <person name="Winkler A."/>
            <person name="Tauch A."/>
        </authorList>
    </citation>
    <scope>NUCLEOTIDE SEQUENCE [LARGE SCALE GENOMIC DNA]</scope>
    <source>
        <strain evidence="2">DSM 45274</strain>
    </source>
</reference>
<organism evidence="1 2">
    <name type="scientific">Corynebacterium mustelae</name>
    <dbReference type="NCBI Taxonomy" id="571915"/>
    <lineage>
        <taxon>Bacteria</taxon>
        <taxon>Bacillati</taxon>
        <taxon>Actinomycetota</taxon>
        <taxon>Actinomycetes</taxon>
        <taxon>Mycobacteriales</taxon>
        <taxon>Corynebacteriaceae</taxon>
        <taxon>Corynebacterium</taxon>
    </lineage>
</organism>